<dbReference type="Proteomes" id="UP000887565">
    <property type="component" value="Unplaced"/>
</dbReference>
<accession>A0A915IZE3</accession>
<reference evidence="3" key="1">
    <citation type="submission" date="2022-11" db="UniProtKB">
        <authorList>
            <consortium name="WormBaseParasite"/>
        </authorList>
    </citation>
    <scope>IDENTIFICATION</scope>
</reference>
<protein>
    <submittedName>
        <fullName evidence="3">Uncharacterized protein</fullName>
    </submittedName>
</protein>
<feature type="compositionally biased region" description="Basic and acidic residues" evidence="1">
    <location>
        <begin position="13"/>
        <end position="25"/>
    </location>
</feature>
<organism evidence="2 3">
    <name type="scientific">Romanomermis culicivorax</name>
    <name type="common">Nematode worm</name>
    <dbReference type="NCBI Taxonomy" id="13658"/>
    <lineage>
        <taxon>Eukaryota</taxon>
        <taxon>Metazoa</taxon>
        <taxon>Ecdysozoa</taxon>
        <taxon>Nematoda</taxon>
        <taxon>Enoplea</taxon>
        <taxon>Dorylaimia</taxon>
        <taxon>Mermithida</taxon>
        <taxon>Mermithoidea</taxon>
        <taxon>Mermithidae</taxon>
        <taxon>Romanomermis</taxon>
    </lineage>
</organism>
<evidence type="ECO:0000313" key="2">
    <source>
        <dbReference type="Proteomes" id="UP000887565"/>
    </source>
</evidence>
<keyword evidence="2" id="KW-1185">Reference proteome</keyword>
<dbReference type="AlphaFoldDB" id="A0A915IZE3"/>
<feature type="region of interest" description="Disordered" evidence="1">
    <location>
        <begin position="13"/>
        <end position="42"/>
    </location>
</feature>
<dbReference type="WBParaSite" id="nRc.2.0.1.t19581-RA">
    <property type="protein sequence ID" value="nRc.2.0.1.t19581-RA"/>
    <property type="gene ID" value="nRc.2.0.1.g19581"/>
</dbReference>
<evidence type="ECO:0000313" key="3">
    <source>
        <dbReference type="WBParaSite" id="nRc.2.0.1.t19581-RA"/>
    </source>
</evidence>
<evidence type="ECO:0000256" key="1">
    <source>
        <dbReference type="SAM" id="MobiDB-lite"/>
    </source>
</evidence>
<proteinExistence type="predicted"/>
<name>A0A915IZE3_ROMCU</name>
<sequence>MLLEQLIQQYDHDHEECKSQQRPEEYPSSNPQQSPPTNLNPEIVTTTALTDPQAFSEHMIKCVILDDNNNDQCIIGTNFLTHPDIAAILKFKDNYIKIQDVKLLLKVITSIRPQTELFLNPATDNILEEIPKEERVSLYDDKSDTFSQPKEIEAEQAVRHVQPISISPHCQQWVTSTVHPTTTATIPDVIIQPLPTNSIAAELPIETAVVNVANGQCLLLFVNNTPNSIKLCPNQLITVAKHVLRFAETSINCQVATAAADHDLTDHEPAGLVRLLPCHTNQQKLDFALNKMTAKTYVTAAQKSKALRMLRQNHNFFSLPSDKPTFTNQLTISIDTGSAKPLSRHYYHAAMEQRSIVCRHI</sequence>
<feature type="compositionally biased region" description="Low complexity" evidence="1">
    <location>
        <begin position="27"/>
        <end position="41"/>
    </location>
</feature>